<dbReference type="SUPFAM" id="SSF53448">
    <property type="entry name" value="Nucleotide-diphospho-sugar transferases"/>
    <property type="match status" value="1"/>
</dbReference>
<name>A0A087TAA6_STEMI</name>
<dbReference type="PANTHER" id="PTHR11183">
    <property type="entry name" value="GLYCOGENIN SUBFAMILY MEMBER"/>
    <property type="match status" value="1"/>
</dbReference>
<keyword evidence="3" id="KW-1185">Reference proteome</keyword>
<organism evidence="2 3">
    <name type="scientific">Stegodyphus mimosarum</name>
    <name type="common">African social velvet spider</name>
    <dbReference type="NCBI Taxonomy" id="407821"/>
    <lineage>
        <taxon>Eukaryota</taxon>
        <taxon>Metazoa</taxon>
        <taxon>Ecdysozoa</taxon>
        <taxon>Arthropoda</taxon>
        <taxon>Chelicerata</taxon>
        <taxon>Arachnida</taxon>
        <taxon>Araneae</taxon>
        <taxon>Araneomorphae</taxon>
        <taxon>Entelegynae</taxon>
        <taxon>Eresoidea</taxon>
        <taxon>Eresidae</taxon>
        <taxon>Stegodyphus</taxon>
    </lineage>
</organism>
<dbReference type="InterPro" id="IPR029044">
    <property type="entry name" value="Nucleotide-diphossugar_trans"/>
</dbReference>
<evidence type="ECO:0000313" key="3">
    <source>
        <dbReference type="Proteomes" id="UP000054359"/>
    </source>
</evidence>
<dbReference type="EMBL" id="KK114267">
    <property type="protein sequence ID" value="KFM62045.1"/>
    <property type="molecule type" value="Genomic_DNA"/>
</dbReference>
<sequence length="320" mass="36659">MFVFIPSTRTFWQLMEFADKQGTRDSGDQGLLNSFFNSWSSDINRKLSFIYNLTASVSYTYIPAFNRFGHDVKIVQFNGTSKPWHVKFFGRTGEISESSTIHPTYVQFVKMWINIFRISVLRLFPQNIQSCLLSKNAMRASDVLCFFPPTTESQGSFYLTPPSARMHSVQNKNLQKSLSSSSSSGKLRRKSEEIPLPTKDTLESATKEHPKLRRQSLQNIYTEQNYQLDLKNQDNHIRTLFTNEKDSELPDLGNNSLSPKKAEEHSKSIHFPDANTQIVKLKENTLPGAEIGNYQGMQAWEQGKMDYEGSDSSENIIKRL</sequence>
<feature type="region of interest" description="Disordered" evidence="1">
    <location>
        <begin position="168"/>
        <end position="214"/>
    </location>
</feature>
<evidence type="ECO:0000313" key="2">
    <source>
        <dbReference type="EMBL" id="KFM62045.1"/>
    </source>
</evidence>
<dbReference type="Gene3D" id="3.90.550.10">
    <property type="entry name" value="Spore Coat Polysaccharide Biosynthesis Protein SpsA, Chain A"/>
    <property type="match status" value="1"/>
</dbReference>
<reference evidence="2 3" key="1">
    <citation type="submission" date="2013-11" db="EMBL/GenBank/DDBJ databases">
        <title>Genome sequencing of Stegodyphus mimosarum.</title>
        <authorList>
            <person name="Bechsgaard J."/>
        </authorList>
    </citation>
    <scope>NUCLEOTIDE SEQUENCE [LARGE SCALE GENOMIC DNA]</scope>
</reference>
<feature type="region of interest" description="Disordered" evidence="1">
    <location>
        <begin position="243"/>
        <end position="266"/>
    </location>
</feature>
<accession>A0A087TAA6</accession>
<dbReference type="AlphaFoldDB" id="A0A087TAA6"/>
<evidence type="ECO:0000256" key="1">
    <source>
        <dbReference type="SAM" id="MobiDB-lite"/>
    </source>
</evidence>
<feature type="non-terminal residue" evidence="2">
    <location>
        <position position="320"/>
    </location>
</feature>
<proteinExistence type="predicted"/>
<protein>
    <submittedName>
        <fullName evidence="2">Glycogenin-1</fullName>
    </submittedName>
</protein>
<dbReference type="OrthoDB" id="2014201at2759"/>
<dbReference type="InterPro" id="IPR050587">
    <property type="entry name" value="GNT1/Glycosyltrans_8"/>
</dbReference>
<dbReference type="STRING" id="407821.A0A087TAA6"/>
<gene>
    <name evidence="2" type="ORF">X975_06530</name>
</gene>
<dbReference type="Proteomes" id="UP000054359">
    <property type="component" value="Unassembled WGS sequence"/>
</dbReference>
<feature type="compositionally biased region" description="Basic and acidic residues" evidence="1">
    <location>
        <begin position="200"/>
        <end position="209"/>
    </location>
</feature>
<feature type="compositionally biased region" description="Low complexity" evidence="1">
    <location>
        <begin position="176"/>
        <end position="185"/>
    </location>
</feature>